<dbReference type="AlphaFoldDB" id="A0AAU9XZK0"/>
<protein>
    <submittedName>
        <fullName evidence="1">Uncharacterized protein</fullName>
    </submittedName>
</protein>
<dbReference type="Proteomes" id="UP001159428">
    <property type="component" value="Unassembled WGS sequence"/>
</dbReference>
<gene>
    <name evidence="1" type="ORF">PMEA_00032477</name>
</gene>
<evidence type="ECO:0000313" key="1">
    <source>
        <dbReference type="EMBL" id="CAH3160649.1"/>
    </source>
</evidence>
<dbReference type="EMBL" id="CALNXJ010000076">
    <property type="protein sequence ID" value="CAH3160649.1"/>
    <property type="molecule type" value="Genomic_DNA"/>
</dbReference>
<reference evidence="1 2" key="1">
    <citation type="submission" date="2022-05" db="EMBL/GenBank/DDBJ databases">
        <authorList>
            <consortium name="Genoscope - CEA"/>
            <person name="William W."/>
        </authorList>
    </citation>
    <scope>NUCLEOTIDE SEQUENCE [LARGE SCALE GENOMIC DNA]</scope>
</reference>
<keyword evidence="2" id="KW-1185">Reference proteome</keyword>
<proteinExistence type="predicted"/>
<organism evidence="1 2">
    <name type="scientific">Pocillopora meandrina</name>
    <dbReference type="NCBI Taxonomy" id="46732"/>
    <lineage>
        <taxon>Eukaryota</taxon>
        <taxon>Metazoa</taxon>
        <taxon>Cnidaria</taxon>
        <taxon>Anthozoa</taxon>
        <taxon>Hexacorallia</taxon>
        <taxon>Scleractinia</taxon>
        <taxon>Astrocoeniina</taxon>
        <taxon>Pocilloporidae</taxon>
        <taxon>Pocillopora</taxon>
    </lineage>
</organism>
<sequence>MEGEYIRALQELTQKLLNKDVHINKYHGYENEDINRWFEKLELVLESKGIPLDVPAARTQLINNLAGPAETFMFELPPEERGSFMLLKQALVKPG</sequence>
<accession>A0AAU9XZK0</accession>
<evidence type="ECO:0000313" key="2">
    <source>
        <dbReference type="Proteomes" id="UP001159428"/>
    </source>
</evidence>
<comment type="caution">
    <text evidence="1">The sequence shown here is derived from an EMBL/GenBank/DDBJ whole genome shotgun (WGS) entry which is preliminary data.</text>
</comment>
<name>A0AAU9XZK0_9CNID</name>